<dbReference type="AlphaFoldDB" id="A0AAN2CA64"/>
<keyword evidence="5" id="KW-1185">Reference proteome</keyword>
<reference evidence="4 5" key="1">
    <citation type="journal article" date="2022" name="ISME Commun">
        <title>Vulcanimicrobium alpinus gen. nov. sp. nov., the first cultivated representative of the candidate phylum 'Eremiobacterota', is a metabolically versatile aerobic anoxygenic phototroph.</title>
        <authorList>
            <person name="Yabe S."/>
            <person name="Muto K."/>
            <person name="Abe K."/>
            <person name="Yokota A."/>
            <person name="Staudigel H."/>
            <person name="Tebo B.M."/>
        </authorList>
    </citation>
    <scope>NUCLEOTIDE SEQUENCE [LARGE SCALE GENOMIC DNA]</scope>
    <source>
        <strain evidence="4 5">WC8-2</strain>
    </source>
</reference>
<dbReference type="Proteomes" id="UP001317532">
    <property type="component" value="Chromosome"/>
</dbReference>
<dbReference type="PANTHER" id="PTHR30483">
    <property type="entry name" value="LEUCINE-SPECIFIC-BINDING PROTEIN"/>
    <property type="match status" value="1"/>
</dbReference>
<dbReference type="Gene3D" id="3.40.50.2300">
    <property type="match status" value="2"/>
</dbReference>
<comment type="similarity">
    <text evidence="1">Belongs to the leucine-binding protein family.</text>
</comment>
<keyword evidence="2" id="KW-0732">Signal</keyword>
<evidence type="ECO:0000313" key="5">
    <source>
        <dbReference type="Proteomes" id="UP001317532"/>
    </source>
</evidence>
<dbReference type="EMBL" id="AP025523">
    <property type="protein sequence ID" value="BDE06746.1"/>
    <property type="molecule type" value="Genomic_DNA"/>
</dbReference>
<proteinExistence type="inferred from homology"/>
<evidence type="ECO:0000256" key="2">
    <source>
        <dbReference type="ARBA" id="ARBA00022729"/>
    </source>
</evidence>
<dbReference type="InterPro" id="IPR051010">
    <property type="entry name" value="BCAA_transport"/>
</dbReference>
<evidence type="ECO:0000259" key="3">
    <source>
        <dbReference type="Pfam" id="PF13458"/>
    </source>
</evidence>
<sequence length="385" mass="40909">MKLDRKNFLAAGGAAAAAASFGFPAVVRAAGEPIRLGGIPCLTGSNALLGQQEHEGLTLAIEEINARPGKVYDDRPFELVEEDATNDNQSAVSALNKLLGENVVAIVCPVLSTQVQAMAPVMKTHEIPWMTGGTAVKNTQLGVTSMFRLRASDGITAAAMTNFAVKEKKAKKIAIMHASDAFGTGGADQIVQNLQKLGMTPVANEQYPKDAKDFTAEILKVKQSGADALLMYIQNPSDTAIILKQIRSLGLSIPIVGSPSLANQTAMETAGKDANGAYSAVDFIVGFNSNKATHFLTAFYRKFHHQPDVGTGSGWVYDAVYMLADTYRKQKSTDPAKTIASLKAVKNWEGVLGTFDADGEGNMVHSVSIGQIADQKLHLVKKVTG</sequence>
<dbReference type="RefSeq" id="WP_317994395.1">
    <property type="nucleotide sequence ID" value="NZ_AP025523.1"/>
</dbReference>
<organism evidence="4 5">
    <name type="scientific">Vulcanimicrobium alpinum</name>
    <dbReference type="NCBI Taxonomy" id="3016050"/>
    <lineage>
        <taxon>Bacteria</taxon>
        <taxon>Bacillati</taxon>
        <taxon>Vulcanimicrobiota</taxon>
        <taxon>Vulcanimicrobiia</taxon>
        <taxon>Vulcanimicrobiales</taxon>
        <taxon>Vulcanimicrobiaceae</taxon>
        <taxon>Vulcanimicrobium</taxon>
    </lineage>
</organism>
<dbReference type="SUPFAM" id="SSF53822">
    <property type="entry name" value="Periplasmic binding protein-like I"/>
    <property type="match status" value="1"/>
</dbReference>
<name>A0AAN2CA64_UNVUL</name>
<dbReference type="KEGG" id="vab:WPS_20220"/>
<accession>A0AAN2CA64</accession>
<dbReference type="Pfam" id="PF13458">
    <property type="entry name" value="Peripla_BP_6"/>
    <property type="match status" value="1"/>
</dbReference>
<gene>
    <name evidence="4" type="ORF">WPS_20220</name>
</gene>
<evidence type="ECO:0000256" key="1">
    <source>
        <dbReference type="ARBA" id="ARBA00010062"/>
    </source>
</evidence>
<dbReference type="PANTHER" id="PTHR30483:SF6">
    <property type="entry name" value="PERIPLASMIC BINDING PROTEIN OF ABC TRANSPORTER FOR NATURAL AMINO ACIDS"/>
    <property type="match status" value="1"/>
</dbReference>
<dbReference type="InterPro" id="IPR028081">
    <property type="entry name" value="Leu-bd"/>
</dbReference>
<dbReference type="InterPro" id="IPR028082">
    <property type="entry name" value="Peripla_BP_I"/>
</dbReference>
<dbReference type="PROSITE" id="PS51318">
    <property type="entry name" value="TAT"/>
    <property type="match status" value="1"/>
</dbReference>
<dbReference type="InterPro" id="IPR006311">
    <property type="entry name" value="TAT_signal"/>
</dbReference>
<evidence type="ECO:0000313" key="4">
    <source>
        <dbReference type="EMBL" id="BDE06746.1"/>
    </source>
</evidence>
<feature type="domain" description="Leucine-binding protein" evidence="3">
    <location>
        <begin position="33"/>
        <end position="373"/>
    </location>
</feature>
<protein>
    <submittedName>
        <fullName evidence="4">ABC transporter substrate-binding protein</fullName>
    </submittedName>
</protein>